<reference evidence="10 11" key="1">
    <citation type="submission" date="2019-05" db="EMBL/GenBank/DDBJ databases">
        <title>A Chromosome-scale Meerkat (S. suricatta) Genome Assembly.</title>
        <authorList>
            <person name="Dudchenko O."/>
            <person name="Lieberman Aiden E."/>
            <person name="Tung J."/>
            <person name="Barreiro L.B."/>
            <person name="Clutton-Brock T.H."/>
        </authorList>
    </citation>
    <scope>NUCLEOTIDE SEQUENCE [LARGE SCALE GENOMIC DNA]</scope>
</reference>
<reference evidence="10" key="3">
    <citation type="submission" date="2025-09" db="UniProtKB">
        <authorList>
            <consortium name="Ensembl"/>
        </authorList>
    </citation>
    <scope>IDENTIFICATION</scope>
</reference>
<protein>
    <submittedName>
        <fullName evidence="10">CD300c molecule</fullName>
    </submittedName>
</protein>
<evidence type="ECO:0000313" key="11">
    <source>
        <dbReference type="Proteomes" id="UP000472268"/>
    </source>
</evidence>
<keyword evidence="5" id="KW-1015">Disulfide bond</keyword>
<evidence type="ECO:0000256" key="3">
    <source>
        <dbReference type="ARBA" id="ARBA00022729"/>
    </source>
</evidence>
<evidence type="ECO:0000256" key="2">
    <source>
        <dbReference type="ARBA" id="ARBA00022692"/>
    </source>
</evidence>
<dbReference type="PANTHER" id="PTHR11860:SF115">
    <property type="entry name" value="IMMUNOGLOBULIN SUBTYPE DOMAIN-CONTAINING PROTEIN"/>
    <property type="match status" value="1"/>
</dbReference>
<dbReference type="Proteomes" id="UP000472268">
    <property type="component" value="Chromosome 17"/>
</dbReference>
<sequence length="218" mass="24215">MTARDRRAWLSAALLFLQVPGCSSIRGPTSVSGTVGGSLSVQCSYEQQVRDYPKYWCSKPCFWKIVKTEESDREVKSRRVSIRDHPANLTFTVTLENLREDDAGTYQCGIDTSWLGKFGDPTFPVEVSVTPGNTEAPSIVRPPSPTGLHRTLPAPRGRTTIRQETPSPSRHPRSLLSSVYFLLLVFLEVPLLLSMLSVVLWVTRPQRGSRGQAEAAQL</sequence>
<evidence type="ECO:0000256" key="7">
    <source>
        <dbReference type="SAM" id="Phobius"/>
    </source>
</evidence>
<feature type="region of interest" description="Disordered" evidence="6">
    <location>
        <begin position="133"/>
        <end position="171"/>
    </location>
</feature>
<keyword evidence="11" id="KW-1185">Reference proteome</keyword>
<evidence type="ECO:0000256" key="1">
    <source>
        <dbReference type="ARBA" id="ARBA00004370"/>
    </source>
</evidence>
<dbReference type="GeneID" id="115282073"/>
<dbReference type="InterPro" id="IPR003599">
    <property type="entry name" value="Ig_sub"/>
</dbReference>
<gene>
    <name evidence="10" type="primary">CD300C</name>
</gene>
<dbReference type="CTD" id="10871"/>
<dbReference type="InterPro" id="IPR013783">
    <property type="entry name" value="Ig-like_fold"/>
</dbReference>
<feature type="domain" description="Ig-like" evidence="9">
    <location>
        <begin position="20"/>
        <end position="130"/>
    </location>
</feature>
<dbReference type="SUPFAM" id="SSF48726">
    <property type="entry name" value="Immunoglobulin"/>
    <property type="match status" value="1"/>
</dbReference>
<dbReference type="Pfam" id="PF07686">
    <property type="entry name" value="V-set"/>
    <property type="match status" value="1"/>
</dbReference>
<dbReference type="GO" id="GO:0005886">
    <property type="term" value="C:plasma membrane"/>
    <property type="evidence" value="ECO:0007669"/>
    <property type="project" value="TreeGrafter"/>
</dbReference>
<dbReference type="AlphaFoldDB" id="A0A673V6U9"/>
<dbReference type="RefSeq" id="XP_029783755.1">
    <property type="nucleotide sequence ID" value="XM_029927895.1"/>
</dbReference>
<accession>A0A673V6U9</accession>
<dbReference type="GO" id="GO:0004888">
    <property type="term" value="F:transmembrane signaling receptor activity"/>
    <property type="evidence" value="ECO:0007669"/>
    <property type="project" value="TreeGrafter"/>
</dbReference>
<dbReference type="InterPro" id="IPR050671">
    <property type="entry name" value="CD300_family_receptors"/>
</dbReference>
<dbReference type="PROSITE" id="PS50835">
    <property type="entry name" value="IG_LIKE"/>
    <property type="match status" value="1"/>
</dbReference>
<evidence type="ECO:0000313" key="10">
    <source>
        <dbReference type="Ensembl" id="ENSSSUP00005032659.1"/>
    </source>
</evidence>
<keyword evidence="2 7" id="KW-0812">Transmembrane</keyword>
<dbReference type="InterPro" id="IPR007110">
    <property type="entry name" value="Ig-like_dom"/>
</dbReference>
<keyword evidence="7" id="KW-1133">Transmembrane helix</keyword>
<dbReference type="PANTHER" id="PTHR11860">
    <property type="entry name" value="POLYMERIC-IMMUNOGLOBULIN RECEPTOR"/>
    <property type="match status" value="1"/>
</dbReference>
<feature type="chain" id="PRO_5025438271" evidence="8">
    <location>
        <begin position="25"/>
        <end position="218"/>
    </location>
</feature>
<comment type="subcellular location">
    <subcellularLocation>
        <location evidence="1">Membrane</location>
    </subcellularLocation>
</comment>
<dbReference type="InterPro" id="IPR013106">
    <property type="entry name" value="Ig_V-set"/>
</dbReference>
<evidence type="ECO:0000256" key="8">
    <source>
        <dbReference type="SAM" id="SignalP"/>
    </source>
</evidence>
<organism evidence="10 11">
    <name type="scientific">Suricata suricatta</name>
    <name type="common">Meerkat</name>
    <dbReference type="NCBI Taxonomy" id="37032"/>
    <lineage>
        <taxon>Eukaryota</taxon>
        <taxon>Metazoa</taxon>
        <taxon>Chordata</taxon>
        <taxon>Craniata</taxon>
        <taxon>Vertebrata</taxon>
        <taxon>Euteleostomi</taxon>
        <taxon>Mammalia</taxon>
        <taxon>Eutheria</taxon>
        <taxon>Laurasiatheria</taxon>
        <taxon>Carnivora</taxon>
        <taxon>Feliformia</taxon>
        <taxon>Herpestidae</taxon>
        <taxon>Suricata</taxon>
    </lineage>
</organism>
<feature type="transmembrane region" description="Helical" evidence="7">
    <location>
        <begin position="179"/>
        <end position="202"/>
    </location>
</feature>
<dbReference type="SMART" id="SM00409">
    <property type="entry name" value="IG"/>
    <property type="match status" value="1"/>
</dbReference>
<evidence type="ECO:0000256" key="5">
    <source>
        <dbReference type="ARBA" id="ARBA00023157"/>
    </source>
</evidence>
<dbReference type="OrthoDB" id="8920197at2759"/>
<dbReference type="InterPro" id="IPR036179">
    <property type="entry name" value="Ig-like_dom_sf"/>
</dbReference>
<reference evidence="10" key="2">
    <citation type="submission" date="2025-08" db="UniProtKB">
        <authorList>
            <consortium name="Ensembl"/>
        </authorList>
    </citation>
    <scope>IDENTIFICATION</scope>
</reference>
<keyword evidence="3 8" id="KW-0732">Signal</keyword>
<evidence type="ECO:0000259" key="9">
    <source>
        <dbReference type="PROSITE" id="PS50835"/>
    </source>
</evidence>
<dbReference type="Gene3D" id="2.60.40.10">
    <property type="entry name" value="Immunoglobulins"/>
    <property type="match status" value="1"/>
</dbReference>
<evidence type="ECO:0000256" key="6">
    <source>
        <dbReference type="SAM" id="MobiDB-lite"/>
    </source>
</evidence>
<feature type="signal peptide" evidence="8">
    <location>
        <begin position="1"/>
        <end position="24"/>
    </location>
</feature>
<dbReference type="OMA" id="CGAMWLR"/>
<evidence type="ECO:0000256" key="4">
    <source>
        <dbReference type="ARBA" id="ARBA00023136"/>
    </source>
</evidence>
<dbReference type="FunFam" id="2.60.40.10:FF:000370">
    <property type="entry name" value="CMRF35-like molecule 1"/>
    <property type="match status" value="1"/>
</dbReference>
<proteinExistence type="predicted"/>
<keyword evidence="4 7" id="KW-0472">Membrane</keyword>
<name>A0A673V6U9_SURSU</name>
<dbReference type="Ensembl" id="ENSSSUT00005037244.1">
    <property type="protein sequence ID" value="ENSSSUP00005032659.1"/>
    <property type="gene ID" value="ENSSSUG00005021033.1"/>
</dbReference>
<dbReference type="CDD" id="cd05716">
    <property type="entry name" value="IgV_pIgR_like"/>
    <property type="match status" value="1"/>
</dbReference>